<accession>A0A4W3HYS7</accession>
<feature type="domain" description="C-type lectin" evidence="1">
    <location>
        <begin position="27"/>
        <end position="135"/>
    </location>
</feature>
<evidence type="ECO:0000313" key="2">
    <source>
        <dbReference type="Ensembl" id="ENSCMIP00000020057.1"/>
    </source>
</evidence>
<dbReference type="Ensembl" id="ENSCMIT00000020429.1">
    <property type="protein sequence ID" value="ENSCMIP00000020057.1"/>
    <property type="gene ID" value="ENSCMIG00000009286.1"/>
</dbReference>
<name>A0A4W3HYS7_CALMI</name>
<reference evidence="3" key="2">
    <citation type="journal article" date="2007" name="PLoS Biol.">
        <title>Survey sequencing and comparative analysis of the elephant shark (Callorhinchus milii) genome.</title>
        <authorList>
            <person name="Venkatesh B."/>
            <person name="Kirkness E.F."/>
            <person name="Loh Y.H."/>
            <person name="Halpern A.L."/>
            <person name="Lee A.P."/>
            <person name="Johnson J."/>
            <person name="Dandona N."/>
            <person name="Viswanathan L.D."/>
            <person name="Tay A."/>
            <person name="Venter J.C."/>
            <person name="Strausberg R.L."/>
            <person name="Brenner S."/>
        </authorList>
    </citation>
    <scope>NUCLEOTIDE SEQUENCE [LARGE SCALE GENOMIC DNA]</scope>
</reference>
<proteinExistence type="predicted"/>
<dbReference type="Proteomes" id="UP000314986">
    <property type="component" value="Unassembled WGS sequence"/>
</dbReference>
<dbReference type="Gene3D" id="3.10.100.10">
    <property type="entry name" value="Mannose-Binding Protein A, subunit A"/>
    <property type="match status" value="1"/>
</dbReference>
<dbReference type="CDD" id="cd00037">
    <property type="entry name" value="CLECT"/>
    <property type="match status" value="1"/>
</dbReference>
<dbReference type="AlphaFoldDB" id="A0A4W3HYS7"/>
<dbReference type="InterPro" id="IPR050111">
    <property type="entry name" value="C-type_lectin/snaclec_domain"/>
</dbReference>
<dbReference type="InterPro" id="IPR016187">
    <property type="entry name" value="CTDL_fold"/>
</dbReference>
<reference evidence="2" key="4">
    <citation type="submission" date="2025-08" db="UniProtKB">
        <authorList>
            <consortium name="Ensembl"/>
        </authorList>
    </citation>
    <scope>IDENTIFICATION</scope>
</reference>
<dbReference type="InParanoid" id="A0A4W3HYS7"/>
<reference evidence="3" key="1">
    <citation type="journal article" date="2006" name="Science">
        <title>Ancient noncoding elements conserved in the human genome.</title>
        <authorList>
            <person name="Venkatesh B."/>
            <person name="Kirkness E.F."/>
            <person name="Loh Y.H."/>
            <person name="Halpern A.L."/>
            <person name="Lee A.P."/>
            <person name="Johnson J."/>
            <person name="Dandona N."/>
            <person name="Viswanathan L.D."/>
            <person name="Tay A."/>
            <person name="Venter J.C."/>
            <person name="Strausberg R.L."/>
            <person name="Brenner S."/>
        </authorList>
    </citation>
    <scope>NUCLEOTIDE SEQUENCE [LARGE SCALE GENOMIC DNA]</scope>
</reference>
<dbReference type="GeneTree" id="ENSGT01050000244842"/>
<dbReference type="InterPro" id="IPR016186">
    <property type="entry name" value="C-type_lectin-like/link_sf"/>
</dbReference>
<sequence length="189" mass="21507">ILLLLSIFPADTWKNFKTTCESGWLPFHCNCYRLNSEKRTWQEARKSCVRSEGDLLSVHHLAELEFVLTSVKQGESELWIGLNDIKLQMNFAWSDGSPVNFTYWHPYEPNNFHSSQEDCVTLWGEVSTDLDKASCLGEEEVEDDLGCQKVSEKHHRGIQWEEGQSLNCCRVSAAATRGGGCTRVWGMCV</sequence>
<evidence type="ECO:0000259" key="1">
    <source>
        <dbReference type="PROSITE" id="PS50041"/>
    </source>
</evidence>
<reference evidence="2" key="5">
    <citation type="submission" date="2025-09" db="UniProtKB">
        <authorList>
            <consortium name="Ensembl"/>
        </authorList>
    </citation>
    <scope>IDENTIFICATION</scope>
</reference>
<dbReference type="SUPFAM" id="SSF56436">
    <property type="entry name" value="C-type lectin-like"/>
    <property type="match status" value="1"/>
</dbReference>
<evidence type="ECO:0000313" key="3">
    <source>
        <dbReference type="Proteomes" id="UP000314986"/>
    </source>
</evidence>
<dbReference type="PANTHER" id="PTHR22803">
    <property type="entry name" value="MANNOSE, PHOSPHOLIPASE, LECTIN RECEPTOR RELATED"/>
    <property type="match status" value="1"/>
</dbReference>
<dbReference type="OMA" id="NSEKRTW"/>
<dbReference type="Pfam" id="PF00059">
    <property type="entry name" value="Lectin_C"/>
    <property type="match status" value="1"/>
</dbReference>
<dbReference type="SMART" id="SM00034">
    <property type="entry name" value="CLECT"/>
    <property type="match status" value="1"/>
</dbReference>
<dbReference type="PROSITE" id="PS50041">
    <property type="entry name" value="C_TYPE_LECTIN_2"/>
    <property type="match status" value="1"/>
</dbReference>
<keyword evidence="3" id="KW-1185">Reference proteome</keyword>
<dbReference type="STRING" id="7868.ENSCMIP00000020057"/>
<protein>
    <recommendedName>
        <fullName evidence="1">C-type lectin domain-containing protein</fullName>
    </recommendedName>
</protein>
<organism evidence="2 3">
    <name type="scientific">Callorhinchus milii</name>
    <name type="common">Ghost shark</name>
    <dbReference type="NCBI Taxonomy" id="7868"/>
    <lineage>
        <taxon>Eukaryota</taxon>
        <taxon>Metazoa</taxon>
        <taxon>Chordata</taxon>
        <taxon>Craniata</taxon>
        <taxon>Vertebrata</taxon>
        <taxon>Chondrichthyes</taxon>
        <taxon>Holocephali</taxon>
        <taxon>Chimaeriformes</taxon>
        <taxon>Callorhinchidae</taxon>
        <taxon>Callorhinchus</taxon>
    </lineage>
</organism>
<dbReference type="InterPro" id="IPR001304">
    <property type="entry name" value="C-type_lectin-like"/>
</dbReference>
<reference evidence="3" key="3">
    <citation type="journal article" date="2014" name="Nature">
        <title>Elephant shark genome provides unique insights into gnathostome evolution.</title>
        <authorList>
            <consortium name="International Elephant Shark Genome Sequencing Consortium"/>
            <person name="Venkatesh B."/>
            <person name="Lee A.P."/>
            <person name="Ravi V."/>
            <person name="Maurya A.K."/>
            <person name="Lian M.M."/>
            <person name="Swann J.B."/>
            <person name="Ohta Y."/>
            <person name="Flajnik M.F."/>
            <person name="Sutoh Y."/>
            <person name="Kasahara M."/>
            <person name="Hoon S."/>
            <person name="Gangu V."/>
            <person name="Roy S.W."/>
            <person name="Irimia M."/>
            <person name="Korzh V."/>
            <person name="Kondrychyn I."/>
            <person name="Lim Z.W."/>
            <person name="Tay B.H."/>
            <person name="Tohari S."/>
            <person name="Kong K.W."/>
            <person name="Ho S."/>
            <person name="Lorente-Galdos B."/>
            <person name="Quilez J."/>
            <person name="Marques-Bonet T."/>
            <person name="Raney B.J."/>
            <person name="Ingham P.W."/>
            <person name="Tay A."/>
            <person name="Hillier L.W."/>
            <person name="Minx P."/>
            <person name="Boehm T."/>
            <person name="Wilson R.K."/>
            <person name="Brenner S."/>
            <person name="Warren W.C."/>
        </authorList>
    </citation>
    <scope>NUCLEOTIDE SEQUENCE [LARGE SCALE GENOMIC DNA]</scope>
</reference>